<organism evidence="4 5">
    <name type="scientific">Heligmosomoides polygyrus</name>
    <name type="common">Parasitic roundworm</name>
    <dbReference type="NCBI Taxonomy" id="6339"/>
    <lineage>
        <taxon>Eukaryota</taxon>
        <taxon>Metazoa</taxon>
        <taxon>Ecdysozoa</taxon>
        <taxon>Nematoda</taxon>
        <taxon>Chromadorea</taxon>
        <taxon>Rhabditida</taxon>
        <taxon>Rhabditina</taxon>
        <taxon>Rhabditomorpha</taxon>
        <taxon>Strongyloidea</taxon>
        <taxon>Heligmosomidae</taxon>
        <taxon>Heligmosomoides</taxon>
    </lineage>
</organism>
<accession>A0A3P8A5I7</accession>
<protein>
    <submittedName>
        <fullName evidence="5">MULE domain-containing protein</fullName>
    </submittedName>
</protein>
<dbReference type="WBParaSite" id="HPBE_0000405301-mRNA-1">
    <property type="protein sequence ID" value="HPBE_0000405301-mRNA-1"/>
    <property type="gene ID" value="HPBE_0000405301"/>
</dbReference>
<dbReference type="Proteomes" id="UP000050761">
    <property type="component" value="Unassembled WGS sequence"/>
</dbReference>
<reference evidence="5" key="2">
    <citation type="submission" date="2019-09" db="UniProtKB">
        <authorList>
            <consortium name="WormBaseParasite"/>
        </authorList>
    </citation>
    <scope>IDENTIFICATION</scope>
</reference>
<feature type="domain" description="MULE transposase" evidence="2">
    <location>
        <begin position="152"/>
        <end position="239"/>
    </location>
</feature>
<dbReference type="AlphaFoldDB" id="A0A183FD05"/>
<evidence type="ECO:0000313" key="5">
    <source>
        <dbReference type="WBParaSite" id="HPBE_0000405301-mRNA-1"/>
    </source>
</evidence>
<keyword evidence="4" id="KW-1185">Reference proteome</keyword>
<gene>
    <name evidence="3" type="ORF">HPBE_LOCUS4054</name>
</gene>
<dbReference type="EMBL" id="UZAH01025268">
    <property type="protein sequence ID" value="VDO59888.1"/>
    <property type="molecule type" value="Genomic_DNA"/>
</dbReference>
<evidence type="ECO:0000259" key="2">
    <source>
        <dbReference type="Pfam" id="PF10551"/>
    </source>
</evidence>
<dbReference type="OrthoDB" id="5839148at2759"/>
<evidence type="ECO:0000313" key="4">
    <source>
        <dbReference type="Proteomes" id="UP000050761"/>
    </source>
</evidence>
<accession>A0A183FD05</accession>
<name>A0A183FD05_HELPZ</name>
<dbReference type="Pfam" id="PF10551">
    <property type="entry name" value="MULE"/>
    <property type="match status" value="1"/>
</dbReference>
<dbReference type="InterPro" id="IPR018289">
    <property type="entry name" value="MULE_transposase_dom"/>
</dbReference>
<sequence>MKAGGVYSKIKVKRDIEFEGDPAGIGHKLQEWRNEDAQHNSTAKEEYRKLLDDVNNSRTLTREEKDEILIFLHNYERRRCTIGRSVASRGVTVTMENIPESLALHANGELFLQKRTSTMHIYYTQEIIELACSNGLGALVGDGMFSMHPCSKEKNGQLYTIHGVCDGKVHVPLLYAITNNKTYSTYAAIYGELKGALARVPGRHHLELRIILDYERAAIKAARRAFPRATIEGCAFHLARAWNRRRDQETWLRGPFAGIWNKWNVRTLRTSNIAETFHSNLLTEVKKKRPPLETLVKVLKSMTAQSKAKLLHHQRHPYAPEPLRERDKRRRLNVNTAMRKFELRRARGHLSTRVINTYCRRMSHHVSDKSNL</sequence>
<feature type="region of interest" description="Disordered" evidence="1">
    <location>
        <begin position="307"/>
        <end position="328"/>
    </location>
</feature>
<reference evidence="3 4" key="1">
    <citation type="submission" date="2018-11" db="EMBL/GenBank/DDBJ databases">
        <authorList>
            <consortium name="Pathogen Informatics"/>
        </authorList>
    </citation>
    <scope>NUCLEOTIDE SEQUENCE [LARGE SCALE GENOMIC DNA]</scope>
</reference>
<evidence type="ECO:0000256" key="1">
    <source>
        <dbReference type="SAM" id="MobiDB-lite"/>
    </source>
</evidence>
<proteinExistence type="predicted"/>
<evidence type="ECO:0000313" key="3">
    <source>
        <dbReference type="EMBL" id="VDO59888.1"/>
    </source>
</evidence>